<evidence type="ECO:0000259" key="2">
    <source>
        <dbReference type="Pfam" id="PF00078"/>
    </source>
</evidence>
<feature type="region of interest" description="Disordered" evidence="1">
    <location>
        <begin position="1"/>
        <end position="33"/>
    </location>
</feature>
<sequence length="609" mass="69454">MEEDSDQDEGDSVESDDQMSEEDDTDDLMTLDQMQEEARREALIRKGSLLAVETQKKGRVEKGDPLGFVLTPTRSWDWAAILADGFSVAMQSLEEGFRCNVWNELSKISFINLPWLIIGDFNSILFPNEHKGGRFSHYSRKARFFRSFVDSNNLFDLNFSGAQFTWCNNQIGLARRWARLDRCIANSNWISRFNNFTLKHLSRSFSDHSPLLLSVSDSIIRRRFLFKFENFWLDYIDCHSIVREALQSPSHGNPLHVLSHLLSCTRFKLSQWNRRRHNSLERALSQTESDIFDLENSDDSLVSQSNLTALYAKLAAIQRQLSVKWAQRARIKWISDGDKNTDFLHNSLVQCSSKPYYSNFDSSGNIFNDYSALSGLFINFYSSLWSDSGSNDLNNLIHALPDDLPSISHSDGLSLFREASKDEVFQALLDLPVGREQAGFIIDRGAFDNVIVVQEVVHSLEHDRLFPPRMLVKLDIEKAYDTLSWSVILATLTKMNFPAKWISWISSCLSSSSFSILINGSPSPWFPSNRGLRQGDPISSYLFILVAQNFSSIMNRALSTNMIPGFDPNIRLNFNHLLFVDDLILDLSPLRSHGSNINLCLSIYSRLIG</sequence>
<dbReference type="PANTHER" id="PTHR33710">
    <property type="entry name" value="BNAC02G09200D PROTEIN"/>
    <property type="match status" value="1"/>
</dbReference>
<reference evidence="4" key="1">
    <citation type="submission" date="2025-08" db="UniProtKB">
        <authorList>
            <consortium name="RefSeq"/>
        </authorList>
    </citation>
    <scope>IDENTIFICATION</scope>
</reference>
<dbReference type="GeneID" id="120256952"/>
<evidence type="ECO:0000256" key="1">
    <source>
        <dbReference type="SAM" id="MobiDB-lite"/>
    </source>
</evidence>
<dbReference type="Proteomes" id="UP001515500">
    <property type="component" value="Unplaced"/>
</dbReference>
<keyword evidence="3" id="KW-1185">Reference proteome</keyword>
<dbReference type="InterPro" id="IPR000477">
    <property type="entry name" value="RT_dom"/>
</dbReference>
<accession>A0AB40B1C1</accession>
<feature type="domain" description="Reverse transcriptase" evidence="2">
    <location>
        <begin position="463"/>
        <end position="588"/>
    </location>
</feature>
<dbReference type="AlphaFoldDB" id="A0AB40B1C1"/>
<gene>
    <name evidence="4" type="primary">LOC120256952</name>
</gene>
<name>A0AB40B1C1_DIOCR</name>
<dbReference type="SUPFAM" id="SSF56219">
    <property type="entry name" value="DNase I-like"/>
    <property type="match status" value="1"/>
</dbReference>
<dbReference type="RefSeq" id="XP_039120543.1">
    <property type="nucleotide sequence ID" value="XM_039264609.1"/>
</dbReference>
<dbReference type="Gene3D" id="3.60.10.10">
    <property type="entry name" value="Endonuclease/exonuclease/phosphatase"/>
    <property type="match status" value="1"/>
</dbReference>
<evidence type="ECO:0000313" key="4">
    <source>
        <dbReference type="RefSeq" id="XP_039120543.1"/>
    </source>
</evidence>
<protein>
    <submittedName>
        <fullName evidence="4">Uncharacterized protein LOC120256952</fullName>
    </submittedName>
</protein>
<evidence type="ECO:0000313" key="3">
    <source>
        <dbReference type="Proteomes" id="UP001515500"/>
    </source>
</evidence>
<dbReference type="Pfam" id="PF00078">
    <property type="entry name" value="RVT_1"/>
    <property type="match status" value="1"/>
</dbReference>
<organism evidence="3 4">
    <name type="scientific">Dioscorea cayennensis subsp. rotundata</name>
    <name type="common">White Guinea yam</name>
    <name type="synonym">Dioscorea rotundata</name>
    <dbReference type="NCBI Taxonomy" id="55577"/>
    <lineage>
        <taxon>Eukaryota</taxon>
        <taxon>Viridiplantae</taxon>
        <taxon>Streptophyta</taxon>
        <taxon>Embryophyta</taxon>
        <taxon>Tracheophyta</taxon>
        <taxon>Spermatophyta</taxon>
        <taxon>Magnoliopsida</taxon>
        <taxon>Liliopsida</taxon>
        <taxon>Dioscoreales</taxon>
        <taxon>Dioscoreaceae</taxon>
        <taxon>Dioscorea</taxon>
    </lineage>
</organism>
<dbReference type="InterPro" id="IPR036691">
    <property type="entry name" value="Endo/exonu/phosph_ase_sf"/>
</dbReference>
<proteinExistence type="predicted"/>
<feature type="compositionally biased region" description="Acidic residues" evidence="1">
    <location>
        <begin position="1"/>
        <end position="29"/>
    </location>
</feature>
<dbReference type="PANTHER" id="PTHR33710:SF71">
    <property type="entry name" value="ENDONUCLEASE_EXONUCLEASE_PHOSPHATASE DOMAIN-CONTAINING PROTEIN"/>
    <property type="match status" value="1"/>
</dbReference>